<dbReference type="RefSeq" id="WP_155469668.1">
    <property type="nucleotide sequence ID" value="NZ_BMKG01000012.1"/>
</dbReference>
<dbReference type="InterPro" id="IPR045851">
    <property type="entry name" value="AMP-bd_C_sf"/>
</dbReference>
<sequence length="552" mass="60872">MMERHLAYWPKGLPRHLTPPQTNLFYNLEVSATRYPDKPCMIFYDTPVSYAECRDEVERLAGYLEQVCGVRHGDRVLLYMQNSPQFVLAYYAILRANAVVVPVNPMNLTEELRHYVADTGAATIVVAQDLFAHIEPLLGHGLDHAVVATYADYLRQPTDLNVPDFVRAPRREIAGAGVVAWHAALAAGRHPGPVTAGPDDLCVMPYTSGTTGHPKGCMHSHRNAMYTAVAGMQWFGTQQDAVALSVLPLFHVTGMQGGMNGPIFIGATIVLLSRWDRDTAAECIRRHRINALQLISTMVVDLLSSPRVGEYELSTIRRMSGGGAAMPDAIAQKMHDLLGIDYVEGYGMSETIAPTHINPADRPKKQCLGIPISGVDARVLDPVTMADLPPGEVGEILVHGPQVMQGYWNNPEASRDAFVTIDGKRFLRTGDLGRVDEDGYFFMVDRLKRMINACGYKVWPAEVEALMYRHPAIREVCVVASRDERRGETVKAVVALKEGHHVTEQDIIDWAHGNMAAYKSPRIVEFCAALPKSATGKVQWRALQDAQATTAP</sequence>
<feature type="domain" description="AMP-binding enzyme C-terminal" evidence="2">
    <location>
        <begin position="462"/>
        <end position="537"/>
    </location>
</feature>
<evidence type="ECO:0000313" key="6">
    <source>
        <dbReference type="Proteomes" id="UP000622638"/>
    </source>
</evidence>
<keyword evidence="3" id="KW-0436">Ligase</keyword>
<name>A0A6I3SUK0_9BURK</name>
<reference evidence="3" key="1">
    <citation type="journal article" date="2014" name="Int. J. Syst. Evol. Microbiol.">
        <title>Complete genome of a new Firmicutes species belonging to the dominant human colonic microbiota ('Ruminococcus bicirculans') reveals two chromosomes and a selective capacity to utilize plant glucans.</title>
        <authorList>
            <consortium name="NISC Comparative Sequencing Program"/>
            <person name="Wegmann U."/>
            <person name="Louis P."/>
            <person name="Goesmann A."/>
            <person name="Henrissat B."/>
            <person name="Duncan S.H."/>
            <person name="Flint H.J."/>
        </authorList>
    </citation>
    <scope>NUCLEOTIDE SEQUENCE</scope>
    <source>
        <strain evidence="3">CGMCC 1.15931</strain>
    </source>
</reference>
<dbReference type="AlphaFoldDB" id="A0A6I3SUK0"/>
<dbReference type="InterPro" id="IPR042099">
    <property type="entry name" value="ANL_N_sf"/>
</dbReference>
<proteinExistence type="predicted"/>
<dbReference type="Pfam" id="PF13193">
    <property type="entry name" value="AMP-binding_C"/>
    <property type="match status" value="1"/>
</dbReference>
<feature type="domain" description="AMP-dependent synthetase/ligase" evidence="1">
    <location>
        <begin position="29"/>
        <end position="408"/>
    </location>
</feature>
<comment type="caution">
    <text evidence="4">The sequence shown here is derived from an EMBL/GenBank/DDBJ whole genome shotgun (WGS) entry which is preliminary data.</text>
</comment>
<gene>
    <name evidence="3" type="ORF">GCM10011572_30560</name>
    <name evidence="4" type="ORF">GM672_06245</name>
</gene>
<evidence type="ECO:0000259" key="2">
    <source>
        <dbReference type="Pfam" id="PF13193"/>
    </source>
</evidence>
<dbReference type="InterPro" id="IPR050237">
    <property type="entry name" value="ATP-dep_AMP-bd_enzyme"/>
</dbReference>
<reference evidence="6" key="2">
    <citation type="journal article" date="2019" name="Int. J. Syst. Evol. Microbiol.">
        <title>The Global Catalogue of Microorganisms (GCM) 10K type strain sequencing project: providing services to taxonomists for standard genome sequencing and annotation.</title>
        <authorList>
            <consortium name="The Broad Institute Genomics Platform"/>
            <consortium name="The Broad Institute Genome Sequencing Center for Infectious Disease"/>
            <person name="Wu L."/>
            <person name="Ma J."/>
        </authorList>
    </citation>
    <scope>NUCLEOTIDE SEQUENCE [LARGE SCALE GENOMIC DNA]</scope>
    <source>
        <strain evidence="6">CGMCC 1.15931</strain>
    </source>
</reference>
<keyword evidence="6" id="KW-1185">Reference proteome</keyword>
<dbReference type="Proteomes" id="UP000622638">
    <property type="component" value="Unassembled WGS sequence"/>
</dbReference>
<dbReference type="EMBL" id="BMKG01000012">
    <property type="protein sequence ID" value="GGC06732.1"/>
    <property type="molecule type" value="Genomic_DNA"/>
</dbReference>
<evidence type="ECO:0000313" key="3">
    <source>
        <dbReference type="EMBL" id="GGC06732.1"/>
    </source>
</evidence>
<dbReference type="Proteomes" id="UP000430634">
    <property type="component" value="Unassembled WGS sequence"/>
</dbReference>
<accession>A0A6I3SUK0</accession>
<dbReference type="InterPro" id="IPR000873">
    <property type="entry name" value="AMP-dep_synth/lig_dom"/>
</dbReference>
<dbReference type="EMBL" id="WNKZ01000011">
    <property type="protein sequence ID" value="MTV52335.1"/>
    <property type="molecule type" value="Genomic_DNA"/>
</dbReference>
<dbReference type="OrthoDB" id="9766486at2"/>
<dbReference type="GO" id="GO:0016878">
    <property type="term" value="F:acid-thiol ligase activity"/>
    <property type="evidence" value="ECO:0007669"/>
    <property type="project" value="UniProtKB-ARBA"/>
</dbReference>
<dbReference type="PANTHER" id="PTHR43767">
    <property type="entry name" value="LONG-CHAIN-FATTY-ACID--COA LIGASE"/>
    <property type="match status" value="1"/>
</dbReference>
<dbReference type="InterPro" id="IPR025110">
    <property type="entry name" value="AMP-bd_C"/>
</dbReference>
<dbReference type="Gene3D" id="3.30.300.30">
    <property type="match status" value="1"/>
</dbReference>
<organism evidence="4 5">
    <name type="scientific">Pseudoduganella buxea</name>
    <dbReference type="NCBI Taxonomy" id="1949069"/>
    <lineage>
        <taxon>Bacteria</taxon>
        <taxon>Pseudomonadati</taxon>
        <taxon>Pseudomonadota</taxon>
        <taxon>Betaproteobacteria</taxon>
        <taxon>Burkholderiales</taxon>
        <taxon>Oxalobacteraceae</taxon>
        <taxon>Telluria group</taxon>
        <taxon>Pseudoduganella</taxon>
    </lineage>
</organism>
<evidence type="ECO:0000259" key="1">
    <source>
        <dbReference type="Pfam" id="PF00501"/>
    </source>
</evidence>
<reference evidence="4 5" key="3">
    <citation type="submission" date="2019-11" db="EMBL/GenBank/DDBJ databases">
        <title>Type strains purchased from KCTC, JCM and DSMZ.</title>
        <authorList>
            <person name="Lu H."/>
        </authorList>
    </citation>
    <scope>NUCLEOTIDE SEQUENCE [LARGE SCALE GENOMIC DNA]</scope>
    <source>
        <strain evidence="4 5">KCTC 52429</strain>
    </source>
</reference>
<dbReference type="PANTHER" id="PTHR43767:SF1">
    <property type="entry name" value="NONRIBOSOMAL PEPTIDE SYNTHASE PES1 (EUROFUNG)-RELATED"/>
    <property type="match status" value="1"/>
</dbReference>
<reference evidence="3" key="4">
    <citation type="submission" date="2024-05" db="EMBL/GenBank/DDBJ databases">
        <authorList>
            <person name="Sun Q."/>
            <person name="Zhou Y."/>
        </authorList>
    </citation>
    <scope>NUCLEOTIDE SEQUENCE</scope>
    <source>
        <strain evidence="3">CGMCC 1.15931</strain>
    </source>
</reference>
<protein>
    <submittedName>
        <fullName evidence="4">AMP-binding protein</fullName>
    </submittedName>
    <submittedName>
        <fullName evidence="3">Long-chain-fatty-acid--CoA ligase</fullName>
    </submittedName>
</protein>
<dbReference type="InterPro" id="IPR020845">
    <property type="entry name" value="AMP-binding_CS"/>
</dbReference>
<dbReference type="PROSITE" id="PS00455">
    <property type="entry name" value="AMP_BINDING"/>
    <property type="match status" value="1"/>
</dbReference>
<dbReference type="NCBIfam" id="NF006181">
    <property type="entry name" value="PRK08314.1"/>
    <property type="match status" value="1"/>
</dbReference>
<dbReference type="Pfam" id="PF00501">
    <property type="entry name" value="AMP-binding"/>
    <property type="match status" value="1"/>
</dbReference>
<dbReference type="Gene3D" id="3.40.50.12780">
    <property type="entry name" value="N-terminal domain of ligase-like"/>
    <property type="match status" value="1"/>
</dbReference>
<evidence type="ECO:0000313" key="4">
    <source>
        <dbReference type="EMBL" id="MTV52335.1"/>
    </source>
</evidence>
<evidence type="ECO:0000313" key="5">
    <source>
        <dbReference type="Proteomes" id="UP000430634"/>
    </source>
</evidence>
<dbReference type="SUPFAM" id="SSF56801">
    <property type="entry name" value="Acetyl-CoA synthetase-like"/>
    <property type="match status" value="1"/>
</dbReference>